<keyword evidence="2" id="KW-1185">Reference proteome</keyword>
<protein>
    <submittedName>
        <fullName evidence="1">Uncharacterized protein</fullName>
    </submittedName>
</protein>
<evidence type="ECO:0000313" key="2">
    <source>
        <dbReference type="Proteomes" id="UP000253792"/>
    </source>
</evidence>
<organism evidence="1 2">
    <name type="scientific">Senegalimassilia anaerobia</name>
    <dbReference type="NCBI Taxonomy" id="1473216"/>
    <lineage>
        <taxon>Bacteria</taxon>
        <taxon>Bacillati</taxon>
        <taxon>Actinomycetota</taxon>
        <taxon>Coriobacteriia</taxon>
        <taxon>Coriobacteriales</taxon>
        <taxon>Coriobacteriaceae</taxon>
        <taxon>Senegalimassilia</taxon>
    </lineage>
</organism>
<evidence type="ECO:0000313" key="1">
    <source>
        <dbReference type="EMBL" id="RDB54982.1"/>
    </source>
</evidence>
<proteinExistence type="predicted"/>
<dbReference type="AlphaFoldDB" id="A0A369L793"/>
<comment type="caution">
    <text evidence="1">The sequence shown here is derived from an EMBL/GenBank/DDBJ whole genome shotgun (WGS) entry which is preliminary data.</text>
</comment>
<accession>A0A369L793</accession>
<reference evidence="1 2" key="1">
    <citation type="journal article" date="2018" name="Elife">
        <title>Discovery and characterization of a prevalent human gut bacterial enzyme sufficient for the inactivation of a family of plant toxins.</title>
        <authorList>
            <person name="Koppel N."/>
            <person name="Bisanz J.E."/>
            <person name="Pandelia M.E."/>
            <person name="Turnbaugh P.J."/>
            <person name="Balskus E.P."/>
        </authorList>
    </citation>
    <scope>NUCLEOTIDE SEQUENCE [LARGE SCALE GENOMIC DNA]</scope>
    <source>
        <strain evidence="2">anaerobia AP69FAA</strain>
    </source>
</reference>
<gene>
    <name evidence="1" type="ORF">C1880_07030</name>
</gene>
<dbReference type="EMBL" id="PPTP01000006">
    <property type="protein sequence ID" value="RDB54982.1"/>
    <property type="molecule type" value="Genomic_DNA"/>
</dbReference>
<dbReference type="Proteomes" id="UP000253792">
    <property type="component" value="Unassembled WGS sequence"/>
</dbReference>
<name>A0A369L793_9ACTN</name>
<sequence>MNIAWRVNSNVLTSITANERQELYKAVCKKDIQERIVQLLHLYHFKALSKVLQEATLRNLQWRKFA</sequence>